<comment type="caution">
    <text evidence="2">The sequence shown here is derived from an EMBL/GenBank/DDBJ whole genome shotgun (WGS) entry which is preliminary data.</text>
</comment>
<feature type="region of interest" description="Disordered" evidence="1">
    <location>
        <begin position="47"/>
        <end position="81"/>
    </location>
</feature>
<protein>
    <submittedName>
        <fullName evidence="2">Uncharacterized protein</fullName>
    </submittedName>
</protein>
<dbReference type="EMBL" id="VSRR010003856">
    <property type="protein sequence ID" value="MPC37699.1"/>
    <property type="molecule type" value="Genomic_DNA"/>
</dbReference>
<keyword evidence="3" id="KW-1185">Reference proteome</keyword>
<dbReference type="Proteomes" id="UP000324222">
    <property type="component" value="Unassembled WGS sequence"/>
</dbReference>
<reference evidence="2 3" key="1">
    <citation type="submission" date="2019-05" db="EMBL/GenBank/DDBJ databases">
        <title>Another draft genome of Portunus trituberculatus and its Hox gene families provides insights of decapod evolution.</title>
        <authorList>
            <person name="Jeong J.-H."/>
            <person name="Song I."/>
            <person name="Kim S."/>
            <person name="Choi T."/>
            <person name="Kim D."/>
            <person name="Ryu S."/>
            <person name="Kim W."/>
        </authorList>
    </citation>
    <scope>NUCLEOTIDE SEQUENCE [LARGE SCALE GENOMIC DNA]</scope>
    <source>
        <tissue evidence="2">Muscle</tissue>
    </source>
</reference>
<proteinExistence type="predicted"/>
<dbReference type="AlphaFoldDB" id="A0A5B7EXG0"/>
<accession>A0A5B7EXG0</accession>
<organism evidence="2 3">
    <name type="scientific">Portunus trituberculatus</name>
    <name type="common">Swimming crab</name>
    <name type="synonym">Neptunus trituberculatus</name>
    <dbReference type="NCBI Taxonomy" id="210409"/>
    <lineage>
        <taxon>Eukaryota</taxon>
        <taxon>Metazoa</taxon>
        <taxon>Ecdysozoa</taxon>
        <taxon>Arthropoda</taxon>
        <taxon>Crustacea</taxon>
        <taxon>Multicrustacea</taxon>
        <taxon>Malacostraca</taxon>
        <taxon>Eumalacostraca</taxon>
        <taxon>Eucarida</taxon>
        <taxon>Decapoda</taxon>
        <taxon>Pleocyemata</taxon>
        <taxon>Brachyura</taxon>
        <taxon>Eubrachyura</taxon>
        <taxon>Portunoidea</taxon>
        <taxon>Portunidae</taxon>
        <taxon>Portuninae</taxon>
        <taxon>Portunus</taxon>
    </lineage>
</organism>
<evidence type="ECO:0000313" key="3">
    <source>
        <dbReference type="Proteomes" id="UP000324222"/>
    </source>
</evidence>
<name>A0A5B7EXG0_PORTR</name>
<sequence>MQLWKKNRKGEQKTNLSDLNQPLTTITATTTCCLIWLPSRVVEDTNTETHNKHYNPRPKQIPQTDKQTDRHSHNGVDPSTVAFPHGSEARLSPDVPHLDGHVALGDLAHVEAHRGDHVLAELS</sequence>
<evidence type="ECO:0000256" key="1">
    <source>
        <dbReference type="SAM" id="MobiDB-lite"/>
    </source>
</evidence>
<evidence type="ECO:0000313" key="2">
    <source>
        <dbReference type="EMBL" id="MPC37699.1"/>
    </source>
</evidence>
<gene>
    <name evidence="2" type="ORF">E2C01_031188</name>
</gene>